<evidence type="ECO:0000256" key="2">
    <source>
        <dbReference type="ARBA" id="ARBA00022722"/>
    </source>
</evidence>
<evidence type="ECO:0000313" key="7">
    <source>
        <dbReference type="EMBL" id="PCG70052.1"/>
    </source>
</evidence>
<dbReference type="SMART" id="SM00479">
    <property type="entry name" value="EXOIII"/>
    <property type="match status" value="1"/>
</dbReference>
<proteinExistence type="inferred from homology"/>
<dbReference type="InterPro" id="IPR022894">
    <property type="entry name" value="Oligoribonuclease"/>
</dbReference>
<protein>
    <recommendedName>
        <fullName evidence="5">Probable oligoribonuclease</fullName>
    </recommendedName>
</protein>
<dbReference type="NCBIfam" id="NF003765">
    <property type="entry name" value="PRK05359.1"/>
    <property type="match status" value="1"/>
</dbReference>
<dbReference type="CDD" id="cd06135">
    <property type="entry name" value="Orn"/>
    <property type="match status" value="1"/>
</dbReference>
<organism evidence="7">
    <name type="scientific">Heliothis virescens</name>
    <name type="common">Tobacco budworm moth</name>
    <dbReference type="NCBI Taxonomy" id="7102"/>
    <lineage>
        <taxon>Eukaryota</taxon>
        <taxon>Metazoa</taxon>
        <taxon>Ecdysozoa</taxon>
        <taxon>Arthropoda</taxon>
        <taxon>Hexapoda</taxon>
        <taxon>Insecta</taxon>
        <taxon>Pterygota</taxon>
        <taxon>Neoptera</taxon>
        <taxon>Endopterygota</taxon>
        <taxon>Lepidoptera</taxon>
        <taxon>Glossata</taxon>
        <taxon>Ditrysia</taxon>
        <taxon>Noctuoidea</taxon>
        <taxon>Noctuidae</taxon>
        <taxon>Heliothinae</taxon>
        <taxon>Heliothis</taxon>
    </lineage>
</organism>
<sequence length="227" mass="26126">MNIVRYCLKSSFVNLTKPPIRLLSNRTQASPVMALSAVKNAAKRIVWVDLEMTGLDIEKDHILEIACVVTDADLNIVAQGPNIIINQPDSILDGMNDWCISQHGESGLTEASRKSNVTLKEAEKQVLEFVKSHAPEKKCPLGGNSVYMDRLFIRKYMPILDNYLHYRVIDVSTIKELAKRWYQKEFSLMPQKKFRHRSVDDILESIEELKYFKQHIFKSTMKLQTEV</sequence>
<keyword evidence="4" id="KW-0269">Exonuclease</keyword>
<dbReference type="STRING" id="7102.A0A2A4JF78"/>
<dbReference type="Gene3D" id="3.30.420.10">
    <property type="entry name" value="Ribonuclease H-like superfamily/Ribonuclease H"/>
    <property type="match status" value="1"/>
</dbReference>
<dbReference type="GO" id="GO:0005739">
    <property type="term" value="C:mitochondrion"/>
    <property type="evidence" value="ECO:0007669"/>
    <property type="project" value="TreeGrafter"/>
</dbReference>
<comment type="similarity">
    <text evidence="1">Belongs to the oligoribonuclease family.</text>
</comment>
<gene>
    <name evidence="7" type="ORF">B5V51_3401</name>
</gene>
<dbReference type="AlphaFoldDB" id="A0A2A4JF78"/>
<keyword evidence="3" id="KW-0378">Hydrolase</keyword>
<dbReference type="SUPFAM" id="SSF53098">
    <property type="entry name" value="Ribonuclease H-like"/>
    <property type="match status" value="1"/>
</dbReference>
<dbReference type="EMBL" id="NWSH01001810">
    <property type="protein sequence ID" value="PCG70052.1"/>
    <property type="molecule type" value="Genomic_DNA"/>
</dbReference>
<keyword evidence="2" id="KW-0540">Nuclease</keyword>
<evidence type="ECO:0000256" key="1">
    <source>
        <dbReference type="ARBA" id="ARBA00009921"/>
    </source>
</evidence>
<evidence type="ECO:0000256" key="3">
    <source>
        <dbReference type="ARBA" id="ARBA00022801"/>
    </source>
</evidence>
<comment type="caution">
    <text evidence="7">The sequence shown here is derived from an EMBL/GenBank/DDBJ whole genome shotgun (WGS) entry which is preliminary data.</text>
</comment>
<dbReference type="PANTHER" id="PTHR11046">
    <property type="entry name" value="OLIGORIBONUCLEASE, MITOCHONDRIAL"/>
    <property type="match status" value="1"/>
</dbReference>
<dbReference type="GO" id="GO:0003676">
    <property type="term" value="F:nucleic acid binding"/>
    <property type="evidence" value="ECO:0007669"/>
    <property type="project" value="InterPro"/>
</dbReference>
<evidence type="ECO:0000256" key="5">
    <source>
        <dbReference type="ARBA" id="ARBA00072681"/>
    </source>
</evidence>
<name>A0A2A4JF78_HELVI</name>
<dbReference type="PANTHER" id="PTHR11046:SF0">
    <property type="entry name" value="OLIGORIBONUCLEASE, MITOCHONDRIAL"/>
    <property type="match status" value="1"/>
</dbReference>
<reference evidence="7" key="1">
    <citation type="submission" date="2017-09" db="EMBL/GenBank/DDBJ databases">
        <title>Contemporary evolution of a Lepidopteran species, Heliothis virescens, in response to modern agricultural practices.</title>
        <authorList>
            <person name="Fritz M.L."/>
            <person name="Deyonke A.M."/>
            <person name="Papanicolaou A."/>
            <person name="Micinski S."/>
            <person name="Westbrook J."/>
            <person name="Gould F."/>
        </authorList>
    </citation>
    <scope>NUCLEOTIDE SEQUENCE [LARGE SCALE GENOMIC DNA]</scope>
    <source>
        <strain evidence="7">HvINT-</strain>
        <tissue evidence="7">Whole body</tissue>
    </source>
</reference>
<dbReference type="InterPro" id="IPR012337">
    <property type="entry name" value="RNaseH-like_sf"/>
</dbReference>
<evidence type="ECO:0000259" key="6">
    <source>
        <dbReference type="SMART" id="SM00479"/>
    </source>
</evidence>
<dbReference type="Pfam" id="PF00929">
    <property type="entry name" value="RNase_T"/>
    <property type="match status" value="1"/>
</dbReference>
<dbReference type="HAMAP" id="MF_00045">
    <property type="entry name" value="Oligoribonuclease"/>
    <property type="match status" value="1"/>
</dbReference>
<dbReference type="InterPro" id="IPR013520">
    <property type="entry name" value="Ribonucl_H"/>
</dbReference>
<dbReference type="GO" id="GO:0000175">
    <property type="term" value="F:3'-5'-RNA exonuclease activity"/>
    <property type="evidence" value="ECO:0007669"/>
    <property type="project" value="InterPro"/>
</dbReference>
<dbReference type="InterPro" id="IPR036397">
    <property type="entry name" value="RNaseH_sf"/>
</dbReference>
<accession>A0A2A4JF78</accession>
<feature type="domain" description="Exonuclease" evidence="6">
    <location>
        <begin position="44"/>
        <end position="218"/>
    </location>
</feature>
<dbReference type="FunFam" id="3.30.420.10:FF:000003">
    <property type="entry name" value="Oligoribonuclease"/>
    <property type="match status" value="1"/>
</dbReference>
<evidence type="ECO:0000256" key="4">
    <source>
        <dbReference type="ARBA" id="ARBA00022839"/>
    </source>
</evidence>